<dbReference type="InterPro" id="IPR001258">
    <property type="entry name" value="NHL_repeat"/>
</dbReference>
<evidence type="ECO:0000313" key="4">
    <source>
        <dbReference type="Proteomes" id="UP000184287"/>
    </source>
</evidence>
<dbReference type="EMBL" id="FQUQ01000004">
    <property type="protein sequence ID" value="SHG10741.1"/>
    <property type="molecule type" value="Genomic_DNA"/>
</dbReference>
<reference evidence="4" key="1">
    <citation type="submission" date="2016-11" db="EMBL/GenBank/DDBJ databases">
        <authorList>
            <person name="Varghese N."/>
            <person name="Submissions S."/>
        </authorList>
    </citation>
    <scope>NUCLEOTIDE SEQUENCE [LARGE SCALE GENOMIC DNA]</scope>
    <source>
        <strain evidence="4">DSM 16990</strain>
    </source>
</reference>
<proteinExistence type="predicted"/>
<dbReference type="Pfam" id="PF01436">
    <property type="entry name" value="NHL"/>
    <property type="match status" value="2"/>
</dbReference>
<dbReference type="PROSITE" id="PS51257">
    <property type="entry name" value="PROKAR_LIPOPROTEIN"/>
    <property type="match status" value="1"/>
</dbReference>
<dbReference type="PROSITE" id="PS51125">
    <property type="entry name" value="NHL"/>
    <property type="match status" value="1"/>
</dbReference>
<feature type="repeat" description="NHL" evidence="2">
    <location>
        <begin position="161"/>
        <end position="202"/>
    </location>
</feature>
<dbReference type="Gene3D" id="2.120.10.30">
    <property type="entry name" value="TolB, C-terminal domain"/>
    <property type="match status" value="4"/>
</dbReference>
<evidence type="ECO:0000256" key="2">
    <source>
        <dbReference type="PROSITE-ProRule" id="PRU00504"/>
    </source>
</evidence>
<evidence type="ECO:0000256" key="1">
    <source>
        <dbReference type="ARBA" id="ARBA00022737"/>
    </source>
</evidence>
<keyword evidence="1" id="KW-0677">Repeat</keyword>
<dbReference type="STRING" id="288992.SAMN04488522_104499"/>
<dbReference type="RefSeq" id="WP_084529144.1">
    <property type="nucleotide sequence ID" value="NZ_FQUQ01000004.1"/>
</dbReference>
<evidence type="ECO:0000313" key="3">
    <source>
        <dbReference type="EMBL" id="SHG10741.1"/>
    </source>
</evidence>
<dbReference type="OrthoDB" id="641420at2"/>
<sequence>MKQVKLALVWGALLLIISSCKKGEKIDEPILPKVLMVSSFAGGEGNAYLDGPKGVNAFYQPNGITTDLSGNMYVADKINCSIRKITPDGTVTTIAGKGGKEEFEFAGLVDGTGANARFRAPTGIRSDASGNLYVVDQGNNCIRKITSEGVVTTLAGGAGNGFADGPGATAKFNNPQDIAVDVANNLYVTDYGNNRIRKITPAGVVSTYAGTGVQSTSDGPIATARVRSPFAINIDPTGIIYFSEESGGQLRKIADGIVTTLVPFPGYVDGPVALAAADKIAGIAIDAKGDVYVSDQNNALIRKVSFINGIGVIKTIAGIKTTSAERSLAAFKPANGFADQTKFVAIFGLTIDKQENLYVADAGRGGQIKKISLETDPRVPQESKETKDARLWNKPIGWK</sequence>
<name>A0A1M5H3X4_9SPHI</name>
<dbReference type="PANTHER" id="PTHR13833">
    <property type="match status" value="1"/>
</dbReference>
<gene>
    <name evidence="3" type="ORF">SAMN04488522_104499</name>
</gene>
<accession>A0A1M5H3X4</accession>
<protein>
    <submittedName>
        <fullName evidence="3">NHL repeat-containing protein</fullName>
    </submittedName>
</protein>
<dbReference type="SUPFAM" id="SSF63829">
    <property type="entry name" value="Calcium-dependent phosphotriesterase"/>
    <property type="match status" value="1"/>
</dbReference>
<dbReference type="InterPro" id="IPR011042">
    <property type="entry name" value="6-blade_b-propeller_TolB-like"/>
</dbReference>
<dbReference type="PANTHER" id="PTHR13833:SF71">
    <property type="entry name" value="NHL DOMAIN-CONTAINING PROTEIN"/>
    <property type="match status" value="1"/>
</dbReference>
<organism evidence="3 4">
    <name type="scientific">Pedobacter caeni</name>
    <dbReference type="NCBI Taxonomy" id="288992"/>
    <lineage>
        <taxon>Bacteria</taxon>
        <taxon>Pseudomonadati</taxon>
        <taxon>Bacteroidota</taxon>
        <taxon>Sphingobacteriia</taxon>
        <taxon>Sphingobacteriales</taxon>
        <taxon>Sphingobacteriaceae</taxon>
        <taxon>Pedobacter</taxon>
    </lineage>
</organism>
<dbReference type="Proteomes" id="UP000184287">
    <property type="component" value="Unassembled WGS sequence"/>
</dbReference>
<keyword evidence="4" id="KW-1185">Reference proteome</keyword>
<dbReference type="AlphaFoldDB" id="A0A1M5H3X4"/>